<protein>
    <submittedName>
        <fullName evidence="2">PilS cassette</fullName>
    </submittedName>
</protein>
<name>A0A0H5QCV6_NEIMI</name>
<accession>A0A0H5QCV6</accession>
<dbReference type="Proteomes" id="UP000182715">
    <property type="component" value="Unassembled WGS sequence"/>
</dbReference>
<sequence>VLGNHGLGGLPEEGAHGTSPKCLGGNLGDFGEFCKGLKL</sequence>
<evidence type="ECO:0000313" key="2">
    <source>
        <dbReference type="EMBL" id="CRY99784.1"/>
    </source>
</evidence>
<dbReference type="EMBL" id="CVTF01000100">
    <property type="protein sequence ID" value="CRY99784.1"/>
    <property type="molecule type" value="Genomic_DNA"/>
</dbReference>
<reference evidence="2 3" key="1">
    <citation type="submission" date="2014-11" db="EMBL/GenBank/DDBJ databases">
        <authorList>
            <person name="Diene M.Seydina."/>
        </authorList>
    </citation>
    <scope>NUCLEOTIDE SEQUENCE [LARGE SCALE GENOMIC DNA]</scope>
    <source>
        <strain evidence="2 3">Neisseria meningitidis CHUV</strain>
    </source>
</reference>
<dbReference type="AlphaFoldDB" id="A0A0H5QCV6"/>
<proteinExistence type="predicted"/>
<evidence type="ECO:0000256" key="1">
    <source>
        <dbReference type="SAM" id="MobiDB-lite"/>
    </source>
</evidence>
<feature type="non-terminal residue" evidence="2">
    <location>
        <position position="1"/>
    </location>
</feature>
<evidence type="ECO:0000313" key="3">
    <source>
        <dbReference type="Proteomes" id="UP000182715"/>
    </source>
</evidence>
<feature type="compositionally biased region" description="Gly residues" evidence="1">
    <location>
        <begin position="1"/>
        <end position="11"/>
    </location>
</feature>
<feature type="region of interest" description="Disordered" evidence="1">
    <location>
        <begin position="1"/>
        <end position="26"/>
    </location>
</feature>
<organism evidence="2 3">
    <name type="scientific">Neisseria meningitidis serogroup B</name>
    <dbReference type="NCBI Taxonomy" id="491"/>
    <lineage>
        <taxon>Bacteria</taxon>
        <taxon>Pseudomonadati</taxon>
        <taxon>Pseudomonadota</taxon>
        <taxon>Betaproteobacteria</taxon>
        <taxon>Neisseriales</taxon>
        <taxon>Neisseriaceae</taxon>
        <taxon>Neisseria</taxon>
    </lineage>
</organism>